<dbReference type="GO" id="GO:0070192">
    <property type="term" value="P:chromosome organization involved in meiotic cell cycle"/>
    <property type="evidence" value="ECO:0007669"/>
    <property type="project" value="TreeGrafter"/>
</dbReference>
<sequence>MSTLKKLHIQGIRSFNPRDDKSQAIEFFTPLTLIVGQNGCGKTTIIEALKYVITNSFPPGTDKGKYFVNDPKLSSGYEVMGMARLEILDTAGTLVQCTRRIKSTQQKSKQPKTQSLEGTIRVKGKDGSWKELSSKCVDLKMEMSRYMGVSDAILEYVIFCHQEDSCWPLDEAKKVKERFDDIFNTTGYMTSLKLLNDQDKELGAKSKVEAQALAYAEKDMKILKTKTREKEQLDIQLQAMIDTEAEYEQQREKLVTELKRLEIIEAKLAAFAAEVNGLKVQVQEGEKAIVDLQQNIKEEFTGDIEELQANIQDFKMDVSKKHKDIQKTSDELHQKDKDLARLRRQQEIYLVKEGEFQKSEMDNKECLTRIQAIAGQVVTLLRKVRSSTQDSNLSNVSINSVDTFIEACEENPDSISPDVILKAISVVIRGKDSEFSKTKATLEGEENVLQKNIDKLRSEKASLEKEVELKKDQIVKYKKGSEDLKKRLNAIEGSNDALALLDDDEEAVTEKIEKIEKSGVIAKYENDIVSIGEEVKDLERSVSNVAKKVELLGKDKQLTDQIAIYNRQKLQKQNDCSEIMRRVEDHLSMVLESVPKENVGAALENKIKSLKSQASEKQKAVQIKEREKTKYEAELKQVSNELNKKERALSDWKNQTAELLEEGDFHEKFDELTEELDNAQKNSYFGEAAVWLNKKFINQMNKKACCPLCKRNFGNRNEVQSVQNDIEKKVNDLLESRPAQKEAVEKLKEKHQTYADLKPSWEENSKLEEEEIPSLKKVKRELEDKLKTVKAELKELEESLEILLGDSSVAQNVTKDVTIYDTSIEEIKRSDESIRRTEKLRDRAAIECEDTLNDAQAELESLQGSITSKRLEKDNKDALRTRKRDELAAYQSEKNRIQKEKLQITSEMQNREALEAQKREIEENTKSCQDGILDLGRKIPAIKNDILNAEKTKQDFVKEKENKLQQIRNEKESFQSKYNNLGELKQQIEKFDVEKQNFARIQERISESKEQMERLESELHAKRQNLDKLKKEVTEHEIKERDLMDNLRLKQKFEEVGKLRVKLAKKEKDYESVESGGVGTKKRELSGKYNKVNDKLNESRGRSAETKKAILAINKEINETYKNAEDDYIERFVRKTVLDKAQVDCRRYRKVLDHAILTFHKKRMESINRSLKKYWQQVYKGNDVDMIQIKTENEDAKDDKKIELKTARRSYSYRVVMYKRGVELDMRGRCSAGQKVLASILIRISLAEAFSSKCGIIALDEPTTNLDENNIKALSDCLVSLARRMSTNKTFQLIVITHDQPFLDRLIDIDVIEHYYKVKRDANGYSQIIQVDK</sequence>
<comment type="subcellular location">
    <subcellularLocation>
        <location evidence="3">Chromosome</location>
    </subcellularLocation>
    <subcellularLocation>
        <location evidence="2">Nucleus</location>
    </subcellularLocation>
</comment>
<evidence type="ECO:0000256" key="15">
    <source>
        <dbReference type="ARBA" id="ARBA00023254"/>
    </source>
</evidence>
<keyword evidence="9" id="KW-0862">Zinc</keyword>
<keyword evidence="13" id="KW-0234">DNA repair</keyword>
<dbReference type="Pfam" id="PF13558">
    <property type="entry name" value="SbcC_Walker_B"/>
    <property type="match status" value="1"/>
</dbReference>
<evidence type="ECO:0000256" key="9">
    <source>
        <dbReference type="ARBA" id="ARBA00022833"/>
    </source>
</evidence>
<evidence type="ECO:0000256" key="11">
    <source>
        <dbReference type="ARBA" id="ARBA00022842"/>
    </source>
</evidence>
<dbReference type="GO" id="GO:0000794">
    <property type="term" value="C:condensed nuclear chromosome"/>
    <property type="evidence" value="ECO:0007669"/>
    <property type="project" value="TreeGrafter"/>
</dbReference>
<evidence type="ECO:0000256" key="5">
    <source>
        <dbReference type="ARBA" id="ARBA00022723"/>
    </source>
</evidence>
<evidence type="ECO:0000256" key="6">
    <source>
        <dbReference type="ARBA" id="ARBA00022741"/>
    </source>
</evidence>
<dbReference type="GO" id="GO:0030870">
    <property type="term" value="C:Mre11 complex"/>
    <property type="evidence" value="ECO:0007669"/>
    <property type="project" value="InterPro"/>
</dbReference>
<comment type="cofactor">
    <cofactor evidence="1">
        <name>Zn(2+)</name>
        <dbReference type="ChEBI" id="CHEBI:29105"/>
    </cofactor>
</comment>
<evidence type="ECO:0000256" key="13">
    <source>
        <dbReference type="ARBA" id="ARBA00023204"/>
    </source>
</evidence>
<evidence type="ECO:0000256" key="12">
    <source>
        <dbReference type="ARBA" id="ARBA00023054"/>
    </source>
</evidence>
<dbReference type="InterPro" id="IPR004584">
    <property type="entry name" value="Rad50_eukaryotes"/>
</dbReference>
<feature type="coiled-coil region" evidence="17">
    <location>
        <begin position="957"/>
        <end position="1046"/>
    </location>
</feature>
<keyword evidence="12 17" id="KW-0175">Coiled coil</keyword>
<protein>
    <submittedName>
        <fullName evidence="20">Uncharacterized protein</fullName>
    </submittedName>
</protein>
<feature type="coiled-coil region" evidence="17">
    <location>
        <begin position="765"/>
        <end position="806"/>
    </location>
</feature>
<evidence type="ECO:0000256" key="1">
    <source>
        <dbReference type="ARBA" id="ARBA00001947"/>
    </source>
</evidence>
<feature type="coiled-coil region" evidence="17">
    <location>
        <begin position="600"/>
        <end position="682"/>
    </location>
</feature>
<keyword evidence="11" id="KW-0460">Magnesium</keyword>
<gene>
    <name evidence="20" type="ORF">AFUS01_LOCUS44034</name>
</gene>
<evidence type="ECO:0000256" key="8">
    <source>
        <dbReference type="ARBA" id="ARBA00022801"/>
    </source>
</evidence>
<dbReference type="InterPro" id="IPR038729">
    <property type="entry name" value="Rad50/SbcC_AAA"/>
</dbReference>
<evidence type="ECO:0000256" key="10">
    <source>
        <dbReference type="ARBA" id="ARBA00022840"/>
    </source>
</evidence>
<dbReference type="Pfam" id="PF04423">
    <property type="entry name" value="Rad50_zn_hook"/>
    <property type="match status" value="1"/>
</dbReference>
<comment type="caution">
    <text evidence="20">The sequence shown here is derived from an EMBL/GenBank/DDBJ whole genome shotgun (WGS) entry which is preliminary data.</text>
</comment>
<feature type="coiled-coil region" evidence="17">
    <location>
        <begin position="845"/>
        <end position="931"/>
    </location>
</feature>
<evidence type="ECO:0000256" key="3">
    <source>
        <dbReference type="ARBA" id="ARBA00004286"/>
    </source>
</evidence>
<dbReference type="PANTHER" id="PTHR18867">
    <property type="entry name" value="RAD50"/>
    <property type="match status" value="1"/>
</dbReference>
<evidence type="ECO:0000256" key="14">
    <source>
        <dbReference type="ARBA" id="ARBA00023242"/>
    </source>
</evidence>
<evidence type="ECO:0000256" key="4">
    <source>
        <dbReference type="ARBA" id="ARBA00022454"/>
    </source>
</evidence>
<dbReference type="GO" id="GO:0051880">
    <property type="term" value="F:G-quadruplex DNA binding"/>
    <property type="evidence" value="ECO:0007669"/>
    <property type="project" value="TreeGrafter"/>
</dbReference>
<evidence type="ECO:0000256" key="7">
    <source>
        <dbReference type="ARBA" id="ARBA00022763"/>
    </source>
</evidence>
<organism evidence="20 21">
    <name type="scientific">Allacma fusca</name>
    <dbReference type="NCBI Taxonomy" id="39272"/>
    <lineage>
        <taxon>Eukaryota</taxon>
        <taxon>Metazoa</taxon>
        <taxon>Ecdysozoa</taxon>
        <taxon>Arthropoda</taxon>
        <taxon>Hexapoda</taxon>
        <taxon>Collembola</taxon>
        <taxon>Symphypleona</taxon>
        <taxon>Sminthuridae</taxon>
        <taxon>Allacma</taxon>
    </lineage>
</organism>
<reference evidence="20" key="1">
    <citation type="submission" date="2021-06" db="EMBL/GenBank/DDBJ databases">
        <authorList>
            <person name="Hodson N. C."/>
            <person name="Mongue J. A."/>
            <person name="Jaron S. K."/>
        </authorList>
    </citation>
    <scope>NUCLEOTIDE SEQUENCE</scope>
</reference>
<name>A0A8J2PZR0_9HEXA</name>
<evidence type="ECO:0000259" key="18">
    <source>
        <dbReference type="Pfam" id="PF04423"/>
    </source>
</evidence>
<keyword evidence="7" id="KW-0227">DNA damage</keyword>
<dbReference type="EMBL" id="CAJVCH010570277">
    <property type="protein sequence ID" value="CAG7834537.1"/>
    <property type="molecule type" value="Genomic_DNA"/>
</dbReference>
<comment type="catalytic activity">
    <reaction evidence="16">
        <text>ATP + H2O = ADP + phosphate + H(+)</text>
        <dbReference type="Rhea" id="RHEA:13065"/>
        <dbReference type="ChEBI" id="CHEBI:15377"/>
        <dbReference type="ChEBI" id="CHEBI:15378"/>
        <dbReference type="ChEBI" id="CHEBI:30616"/>
        <dbReference type="ChEBI" id="CHEBI:43474"/>
        <dbReference type="ChEBI" id="CHEBI:456216"/>
    </reaction>
</comment>
<accession>A0A8J2PZR0</accession>
<keyword evidence="15" id="KW-0469">Meiosis</keyword>
<dbReference type="PANTHER" id="PTHR18867:SF12">
    <property type="entry name" value="DNA REPAIR PROTEIN RAD50"/>
    <property type="match status" value="1"/>
</dbReference>
<dbReference type="NCBIfam" id="TIGR00606">
    <property type="entry name" value="rad50"/>
    <property type="match status" value="1"/>
</dbReference>
<dbReference type="GO" id="GO:0000722">
    <property type="term" value="P:telomere maintenance via recombination"/>
    <property type="evidence" value="ECO:0007669"/>
    <property type="project" value="TreeGrafter"/>
</dbReference>
<dbReference type="OrthoDB" id="18797at2759"/>
<evidence type="ECO:0000259" key="19">
    <source>
        <dbReference type="Pfam" id="PF13476"/>
    </source>
</evidence>
<evidence type="ECO:0000313" key="21">
    <source>
        <dbReference type="Proteomes" id="UP000708208"/>
    </source>
</evidence>
<proteinExistence type="predicted"/>
<evidence type="ECO:0000256" key="16">
    <source>
        <dbReference type="ARBA" id="ARBA00049360"/>
    </source>
</evidence>
<keyword evidence="14" id="KW-0539">Nucleus</keyword>
<keyword evidence="6" id="KW-0547">Nucleotide-binding</keyword>
<evidence type="ECO:0000256" key="17">
    <source>
        <dbReference type="SAM" id="Coils"/>
    </source>
</evidence>
<dbReference type="InterPro" id="IPR013134">
    <property type="entry name" value="Zn_hook_RAD50"/>
</dbReference>
<dbReference type="Pfam" id="PF13476">
    <property type="entry name" value="AAA_23"/>
    <property type="match status" value="1"/>
</dbReference>
<evidence type="ECO:0000313" key="20">
    <source>
        <dbReference type="EMBL" id="CAG7834537.1"/>
    </source>
</evidence>
<keyword evidence="4" id="KW-0158">Chromosome</keyword>
<evidence type="ECO:0000256" key="2">
    <source>
        <dbReference type="ARBA" id="ARBA00004123"/>
    </source>
</evidence>
<dbReference type="GO" id="GO:0007004">
    <property type="term" value="P:telomere maintenance via telomerase"/>
    <property type="evidence" value="ECO:0007669"/>
    <property type="project" value="TreeGrafter"/>
</dbReference>
<dbReference type="GO" id="GO:0003691">
    <property type="term" value="F:double-stranded telomeric DNA binding"/>
    <property type="evidence" value="ECO:0007669"/>
    <property type="project" value="TreeGrafter"/>
</dbReference>
<keyword evidence="8" id="KW-0378">Hydrolase</keyword>
<feature type="coiled-coil region" evidence="17">
    <location>
        <begin position="230"/>
        <end position="345"/>
    </location>
</feature>
<keyword evidence="5" id="KW-0479">Metal-binding</keyword>
<dbReference type="GO" id="GO:0006302">
    <property type="term" value="P:double-strand break repair"/>
    <property type="evidence" value="ECO:0007669"/>
    <property type="project" value="InterPro"/>
</dbReference>
<dbReference type="GO" id="GO:0046872">
    <property type="term" value="F:metal ion binding"/>
    <property type="evidence" value="ECO:0007669"/>
    <property type="project" value="UniProtKB-KW"/>
</dbReference>
<dbReference type="GO" id="GO:0005524">
    <property type="term" value="F:ATP binding"/>
    <property type="evidence" value="ECO:0007669"/>
    <property type="project" value="UniProtKB-KW"/>
</dbReference>
<feature type="coiled-coil region" evidence="17">
    <location>
        <begin position="439"/>
        <end position="473"/>
    </location>
</feature>
<keyword evidence="21" id="KW-1185">Reference proteome</keyword>
<dbReference type="Proteomes" id="UP000708208">
    <property type="component" value="Unassembled WGS sequence"/>
</dbReference>
<dbReference type="GO" id="GO:0016887">
    <property type="term" value="F:ATP hydrolysis activity"/>
    <property type="evidence" value="ECO:0007669"/>
    <property type="project" value="InterPro"/>
</dbReference>
<feature type="domain" description="Zinc-hook" evidence="18">
    <location>
        <begin position="694"/>
        <end position="733"/>
    </location>
</feature>
<keyword evidence="10" id="KW-0067">ATP-binding</keyword>
<dbReference type="GO" id="GO:0043047">
    <property type="term" value="F:single-stranded telomeric DNA binding"/>
    <property type="evidence" value="ECO:0007669"/>
    <property type="project" value="TreeGrafter"/>
</dbReference>
<feature type="domain" description="Rad50/SbcC-type AAA" evidence="19">
    <location>
        <begin position="6"/>
        <end position="240"/>
    </location>
</feature>